<dbReference type="PATRIC" id="fig|68223.7.peg.3607"/>
<evidence type="ECO:0000256" key="1">
    <source>
        <dbReference type="SAM" id="SignalP"/>
    </source>
</evidence>
<feature type="domain" description="Beta-lactamase-related" evidence="2">
    <location>
        <begin position="39"/>
        <end position="351"/>
    </location>
</feature>
<dbReference type="Pfam" id="PF00144">
    <property type="entry name" value="Beta-lactamase"/>
    <property type="match status" value="1"/>
</dbReference>
<gene>
    <name evidence="3" type="ORF">VR44_06960</name>
</gene>
<dbReference type="Gene3D" id="3.40.710.10">
    <property type="entry name" value="DD-peptidase/beta-lactamase superfamily"/>
    <property type="match status" value="1"/>
</dbReference>
<proteinExistence type="predicted"/>
<comment type="caution">
    <text evidence="3">The sequence shown here is derived from an EMBL/GenBank/DDBJ whole genome shotgun (WGS) entry which is preliminary data.</text>
</comment>
<feature type="chain" id="PRO_5002471183" evidence="1">
    <location>
        <begin position="28"/>
        <end position="371"/>
    </location>
</feature>
<sequence>MGGRRMVAAVAVGVLALGVVAQPVAFAAGRPDSVQRGLDGLVRAGGVPGALATVTEGDGRSRVYTAGVGDFATGAAVPRDGQVRIGSNTKVFTAVVLLQLVGEGRLGLDDLVEEHLPGVVRGEGFDGRKITVRQLLQHTSGIPDYEAEVGEAIERGRYVEPREVLEIAFRHPATSSDGKTFHYSNTNYVLAGLIVEKVARRPLAEEIDRRVVKRLGLRHTYFPAPRDRGIREAHPHGYHQDVVGGPLRDVTVIDPSAAWAAGQMVSTNSDMNRFFSALLGGRLLRDEQLRAMRTTVPVVKGSDVGYGLGLMRRPLSCGGVYWGHGGDITGFETRGGVGPDGRAVSVAVTADPVDYGVTERLEGLVDRALCR</sequence>
<organism evidence="3 4">
    <name type="scientific">Streptomyces katrae</name>
    <dbReference type="NCBI Taxonomy" id="68223"/>
    <lineage>
        <taxon>Bacteria</taxon>
        <taxon>Bacillati</taxon>
        <taxon>Actinomycetota</taxon>
        <taxon>Actinomycetes</taxon>
        <taxon>Kitasatosporales</taxon>
        <taxon>Streptomycetaceae</taxon>
        <taxon>Streptomyces</taxon>
    </lineage>
</organism>
<dbReference type="PANTHER" id="PTHR46825:SF7">
    <property type="entry name" value="D-ALANYL-D-ALANINE CARBOXYPEPTIDASE"/>
    <property type="match status" value="1"/>
</dbReference>
<dbReference type="EMBL" id="JZWV01000130">
    <property type="protein sequence ID" value="KJY36885.1"/>
    <property type="molecule type" value="Genomic_DNA"/>
</dbReference>
<reference evidence="3 4" key="1">
    <citation type="submission" date="2015-02" db="EMBL/GenBank/DDBJ databases">
        <authorList>
            <person name="Ju K.-S."/>
            <person name="Doroghazi J.R."/>
            <person name="Metcalf W."/>
        </authorList>
    </citation>
    <scope>NUCLEOTIDE SEQUENCE [LARGE SCALE GENOMIC DNA]</scope>
    <source>
        <strain evidence="3 4">NRRL ISP-5550</strain>
    </source>
</reference>
<evidence type="ECO:0000313" key="3">
    <source>
        <dbReference type="EMBL" id="KJY36885.1"/>
    </source>
</evidence>
<dbReference type="PANTHER" id="PTHR46825">
    <property type="entry name" value="D-ALANYL-D-ALANINE-CARBOXYPEPTIDASE/ENDOPEPTIDASE AMPH"/>
    <property type="match status" value="1"/>
</dbReference>
<dbReference type="InterPro" id="IPR012338">
    <property type="entry name" value="Beta-lactam/transpept-like"/>
</dbReference>
<dbReference type="SUPFAM" id="SSF56601">
    <property type="entry name" value="beta-lactamase/transpeptidase-like"/>
    <property type="match status" value="1"/>
</dbReference>
<dbReference type="STRING" id="68223.GCA_002028425_01907"/>
<dbReference type="InterPro" id="IPR001466">
    <property type="entry name" value="Beta-lactam-related"/>
</dbReference>
<dbReference type="InterPro" id="IPR050491">
    <property type="entry name" value="AmpC-like"/>
</dbReference>
<keyword evidence="4" id="KW-1185">Reference proteome</keyword>
<keyword evidence="1" id="KW-0732">Signal</keyword>
<dbReference type="Proteomes" id="UP000033551">
    <property type="component" value="Unassembled WGS sequence"/>
</dbReference>
<evidence type="ECO:0000313" key="4">
    <source>
        <dbReference type="Proteomes" id="UP000033551"/>
    </source>
</evidence>
<accession>A0A0F4JRR1</accession>
<name>A0A0F4JRR1_9ACTN</name>
<feature type="signal peptide" evidence="1">
    <location>
        <begin position="1"/>
        <end position="27"/>
    </location>
</feature>
<evidence type="ECO:0000259" key="2">
    <source>
        <dbReference type="Pfam" id="PF00144"/>
    </source>
</evidence>
<protein>
    <submittedName>
        <fullName evidence="3">Beta-lactamase</fullName>
    </submittedName>
</protein>
<dbReference type="AlphaFoldDB" id="A0A0F4JRR1"/>